<name>A0ABT3G4B8_9BACT</name>
<comment type="caution">
    <text evidence="1">The sequence shown here is derived from an EMBL/GenBank/DDBJ whole genome shotgun (WGS) entry which is preliminary data.</text>
</comment>
<reference evidence="1" key="1">
    <citation type="submission" date="2022-10" db="EMBL/GenBank/DDBJ databases">
        <title>Luteolibacter sp. GHJ8, whole genome shotgun sequencing project.</title>
        <authorList>
            <person name="Zhao G."/>
            <person name="Shen L."/>
        </authorList>
    </citation>
    <scope>NUCLEOTIDE SEQUENCE</scope>
    <source>
        <strain evidence="1">GHJ8</strain>
    </source>
</reference>
<organism evidence="1 2">
    <name type="scientific">Luteolibacter rhizosphaerae</name>
    <dbReference type="NCBI Taxonomy" id="2989719"/>
    <lineage>
        <taxon>Bacteria</taxon>
        <taxon>Pseudomonadati</taxon>
        <taxon>Verrucomicrobiota</taxon>
        <taxon>Verrucomicrobiia</taxon>
        <taxon>Verrucomicrobiales</taxon>
        <taxon>Verrucomicrobiaceae</taxon>
        <taxon>Luteolibacter</taxon>
    </lineage>
</organism>
<protein>
    <submittedName>
        <fullName evidence="1">Host attachment protein</fullName>
    </submittedName>
</protein>
<sequence length="151" mass="16821">MKTLPPIVVVADRGRLIAYRLDEADRPRVVANEEFAEGSRKLSELVTDQAGAFPVSGSIGTASAERLPLENELEIRCIRAIAENIQTIIREEKVGRWALVAPSQIHRAIVDHLPKEARECLVLQIKRDLINSPSKDVVEAMRRAAQEKSYA</sequence>
<keyword evidence="2" id="KW-1185">Reference proteome</keyword>
<dbReference type="InterPro" id="IPR019291">
    <property type="entry name" value="Host_attachment_protein"/>
</dbReference>
<gene>
    <name evidence="1" type="ORF">OJ996_13870</name>
</gene>
<dbReference type="EMBL" id="JAPDDR010000006">
    <property type="protein sequence ID" value="MCW1914670.1"/>
    <property type="molecule type" value="Genomic_DNA"/>
</dbReference>
<accession>A0ABT3G4B8</accession>
<dbReference type="Pfam" id="PF10116">
    <property type="entry name" value="Host_attach"/>
    <property type="match status" value="1"/>
</dbReference>
<dbReference type="Proteomes" id="UP001165653">
    <property type="component" value="Unassembled WGS sequence"/>
</dbReference>
<evidence type="ECO:0000313" key="2">
    <source>
        <dbReference type="Proteomes" id="UP001165653"/>
    </source>
</evidence>
<proteinExistence type="predicted"/>
<evidence type="ECO:0000313" key="1">
    <source>
        <dbReference type="EMBL" id="MCW1914670.1"/>
    </source>
</evidence>